<comment type="caution">
    <text evidence="2">The sequence shown here is derived from an EMBL/GenBank/DDBJ whole genome shotgun (WGS) entry which is preliminary data.</text>
</comment>
<organism evidence="2 3">
    <name type="scientific">Pomacea canaliculata</name>
    <name type="common">Golden apple snail</name>
    <dbReference type="NCBI Taxonomy" id="400727"/>
    <lineage>
        <taxon>Eukaryota</taxon>
        <taxon>Metazoa</taxon>
        <taxon>Spiralia</taxon>
        <taxon>Lophotrochozoa</taxon>
        <taxon>Mollusca</taxon>
        <taxon>Gastropoda</taxon>
        <taxon>Caenogastropoda</taxon>
        <taxon>Architaenioglossa</taxon>
        <taxon>Ampullarioidea</taxon>
        <taxon>Ampullariidae</taxon>
        <taxon>Pomacea</taxon>
    </lineage>
</organism>
<dbReference type="OrthoDB" id="10047222at2759"/>
<feature type="region of interest" description="Disordered" evidence="1">
    <location>
        <begin position="39"/>
        <end position="102"/>
    </location>
</feature>
<evidence type="ECO:0000313" key="3">
    <source>
        <dbReference type="Proteomes" id="UP000245119"/>
    </source>
</evidence>
<evidence type="ECO:0000256" key="1">
    <source>
        <dbReference type="SAM" id="MobiDB-lite"/>
    </source>
</evidence>
<gene>
    <name evidence="2" type="ORF">C0Q70_16638</name>
</gene>
<protein>
    <submittedName>
        <fullName evidence="2">Uncharacterized protein</fullName>
    </submittedName>
</protein>
<dbReference type="AlphaFoldDB" id="A0A2T7NQC0"/>
<dbReference type="Proteomes" id="UP000245119">
    <property type="component" value="Linkage Group LG10"/>
</dbReference>
<reference evidence="2 3" key="1">
    <citation type="submission" date="2018-04" db="EMBL/GenBank/DDBJ databases">
        <title>The genome of golden apple snail Pomacea canaliculata provides insight into stress tolerance and invasive adaptation.</title>
        <authorList>
            <person name="Liu C."/>
            <person name="Liu B."/>
            <person name="Ren Y."/>
            <person name="Zhang Y."/>
            <person name="Wang H."/>
            <person name="Li S."/>
            <person name="Jiang F."/>
            <person name="Yin L."/>
            <person name="Zhang G."/>
            <person name="Qian W."/>
            <person name="Fan W."/>
        </authorList>
    </citation>
    <scope>NUCLEOTIDE SEQUENCE [LARGE SCALE GENOMIC DNA]</scope>
    <source>
        <strain evidence="2">SZHN2017</strain>
        <tissue evidence="2">Muscle</tissue>
    </source>
</reference>
<evidence type="ECO:0000313" key="2">
    <source>
        <dbReference type="EMBL" id="PVD23370.1"/>
    </source>
</evidence>
<keyword evidence="3" id="KW-1185">Reference proteome</keyword>
<name>A0A2T7NQC0_POMCA</name>
<accession>A0A2T7NQC0</accession>
<dbReference type="EMBL" id="PZQS01000010">
    <property type="protein sequence ID" value="PVD23370.1"/>
    <property type="molecule type" value="Genomic_DNA"/>
</dbReference>
<feature type="compositionally biased region" description="Polar residues" evidence="1">
    <location>
        <begin position="61"/>
        <end position="70"/>
    </location>
</feature>
<feature type="compositionally biased region" description="Polar residues" evidence="1">
    <location>
        <begin position="39"/>
        <end position="48"/>
    </location>
</feature>
<sequence>MYVQYVAAVVSDVQLSISFSFLIFFCADSVFGDQQSSTPINMAATTQPPEVPDGACALSPRNATTPNKSPTPDKVVESKGHPERKRRASNESEDVGEVCCPR</sequence>
<proteinExistence type="predicted"/>